<evidence type="ECO:0000313" key="8">
    <source>
        <dbReference type="EMBL" id="KAK1277638.1"/>
    </source>
</evidence>
<dbReference type="InterPro" id="IPR028061">
    <property type="entry name" value="Fis1_TPR_C"/>
</dbReference>
<keyword evidence="4" id="KW-1000">Mitochondrion outer membrane</keyword>
<comment type="similarity">
    <text evidence="2">Belongs to the FIS1 family.</text>
</comment>
<name>A0AAV9BML7_ACOGR</name>
<reference evidence="8" key="1">
    <citation type="journal article" date="2023" name="Nat. Commun.">
        <title>Diploid and tetraploid genomes of Acorus and the evolution of monocots.</title>
        <authorList>
            <person name="Ma L."/>
            <person name="Liu K.W."/>
            <person name="Li Z."/>
            <person name="Hsiao Y.Y."/>
            <person name="Qi Y."/>
            <person name="Fu T."/>
            <person name="Tang G.D."/>
            <person name="Zhang D."/>
            <person name="Sun W.H."/>
            <person name="Liu D.K."/>
            <person name="Li Y."/>
            <person name="Chen G.Z."/>
            <person name="Liu X.D."/>
            <person name="Liao X.Y."/>
            <person name="Jiang Y.T."/>
            <person name="Yu X."/>
            <person name="Hao Y."/>
            <person name="Huang J."/>
            <person name="Zhao X.W."/>
            <person name="Ke S."/>
            <person name="Chen Y.Y."/>
            <person name="Wu W.L."/>
            <person name="Hsu J.L."/>
            <person name="Lin Y.F."/>
            <person name="Huang M.D."/>
            <person name="Li C.Y."/>
            <person name="Huang L."/>
            <person name="Wang Z.W."/>
            <person name="Zhao X."/>
            <person name="Zhong W.Y."/>
            <person name="Peng D.H."/>
            <person name="Ahmad S."/>
            <person name="Lan S."/>
            <person name="Zhang J.S."/>
            <person name="Tsai W.C."/>
            <person name="Van de Peer Y."/>
            <person name="Liu Z.J."/>
        </authorList>
    </citation>
    <scope>NUCLEOTIDE SEQUENCE</scope>
    <source>
        <strain evidence="8">SCP</strain>
    </source>
</reference>
<dbReference type="AlphaFoldDB" id="A0AAV9BML7"/>
<accession>A0AAV9BML7</accession>
<comment type="caution">
    <text evidence="8">The sequence shown here is derived from an EMBL/GenBank/DDBJ whole genome shotgun (WGS) entry which is preliminary data.</text>
</comment>
<dbReference type="SUPFAM" id="SSF48452">
    <property type="entry name" value="TPR-like"/>
    <property type="match status" value="1"/>
</dbReference>
<dbReference type="EMBL" id="JAUJYN010000002">
    <property type="protein sequence ID" value="KAK1277638.1"/>
    <property type="molecule type" value="Genomic_DNA"/>
</dbReference>
<dbReference type="InterPro" id="IPR033745">
    <property type="entry name" value="Fis1_cytosol"/>
</dbReference>
<dbReference type="PANTHER" id="PTHR13247">
    <property type="entry name" value="TETRATRICOPEPTIDE REPEAT PROTEIN 11 TPR REPEAT PROTEIN 11"/>
    <property type="match status" value="1"/>
</dbReference>
<evidence type="ECO:0000256" key="1">
    <source>
        <dbReference type="ARBA" id="ARBA00004572"/>
    </source>
</evidence>
<evidence type="ECO:0000256" key="7">
    <source>
        <dbReference type="ARBA" id="ARBA00023136"/>
    </source>
</evidence>
<proteinExistence type="inferred from homology"/>
<evidence type="ECO:0000256" key="4">
    <source>
        <dbReference type="ARBA" id="ARBA00022787"/>
    </source>
</evidence>
<comment type="subcellular location">
    <subcellularLocation>
        <location evidence="1">Mitochondrion outer membrane</location>
        <topology evidence="1">Single-pass membrane protein</topology>
    </subcellularLocation>
</comment>
<dbReference type="Pfam" id="PF14853">
    <property type="entry name" value="Fis1_TPR_C"/>
    <property type="match status" value="1"/>
</dbReference>
<keyword evidence="9" id="KW-1185">Reference proteome</keyword>
<dbReference type="Pfam" id="PF14852">
    <property type="entry name" value="Fis1_TPR_N"/>
    <property type="match status" value="1"/>
</dbReference>
<dbReference type="InterPro" id="IPR016543">
    <property type="entry name" value="Fis1"/>
</dbReference>
<dbReference type="Proteomes" id="UP001179952">
    <property type="component" value="Unassembled WGS sequence"/>
</dbReference>
<keyword evidence="6" id="KW-0496">Mitochondrion</keyword>
<evidence type="ECO:0000256" key="3">
    <source>
        <dbReference type="ARBA" id="ARBA00022692"/>
    </source>
</evidence>
<dbReference type="CDD" id="cd12212">
    <property type="entry name" value="Fis1"/>
    <property type="match status" value="1"/>
</dbReference>
<reference evidence="8" key="2">
    <citation type="submission" date="2023-06" db="EMBL/GenBank/DDBJ databases">
        <authorList>
            <person name="Ma L."/>
            <person name="Liu K.-W."/>
            <person name="Li Z."/>
            <person name="Hsiao Y.-Y."/>
            <person name="Qi Y."/>
            <person name="Fu T."/>
            <person name="Tang G."/>
            <person name="Zhang D."/>
            <person name="Sun W.-H."/>
            <person name="Liu D.-K."/>
            <person name="Li Y."/>
            <person name="Chen G.-Z."/>
            <person name="Liu X.-D."/>
            <person name="Liao X.-Y."/>
            <person name="Jiang Y.-T."/>
            <person name="Yu X."/>
            <person name="Hao Y."/>
            <person name="Huang J."/>
            <person name="Zhao X.-W."/>
            <person name="Ke S."/>
            <person name="Chen Y.-Y."/>
            <person name="Wu W.-L."/>
            <person name="Hsu J.-L."/>
            <person name="Lin Y.-F."/>
            <person name="Huang M.-D."/>
            <person name="Li C.-Y."/>
            <person name="Huang L."/>
            <person name="Wang Z.-W."/>
            <person name="Zhao X."/>
            <person name="Zhong W.-Y."/>
            <person name="Peng D.-H."/>
            <person name="Ahmad S."/>
            <person name="Lan S."/>
            <person name="Zhang J.-S."/>
            <person name="Tsai W.-C."/>
            <person name="Van De Peer Y."/>
            <person name="Liu Z.-J."/>
        </authorList>
    </citation>
    <scope>NUCLEOTIDE SEQUENCE</scope>
    <source>
        <strain evidence="8">SCP</strain>
        <tissue evidence="8">Leaves</tissue>
    </source>
</reference>
<gene>
    <name evidence="8" type="ORF">QJS04_geneDACA007397</name>
</gene>
<dbReference type="GO" id="GO:0016559">
    <property type="term" value="P:peroxisome fission"/>
    <property type="evidence" value="ECO:0007669"/>
    <property type="project" value="TreeGrafter"/>
</dbReference>
<dbReference type="GO" id="GO:0005741">
    <property type="term" value="C:mitochondrial outer membrane"/>
    <property type="evidence" value="ECO:0007669"/>
    <property type="project" value="UniProtKB-SubCell"/>
</dbReference>
<keyword evidence="3" id="KW-0812">Transmembrane</keyword>
<evidence type="ECO:0000256" key="5">
    <source>
        <dbReference type="ARBA" id="ARBA00022989"/>
    </source>
</evidence>
<keyword evidence="5" id="KW-1133">Transmembrane helix</keyword>
<dbReference type="GO" id="GO:0000266">
    <property type="term" value="P:mitochondrial fission"/>
    <property type="evidence" value="ECO:0007669"/>
    <property type="project" value="InterPro"/>
</dbReference>
<keyword evidence="7" id="KW-0472">Membrane</keyword>
<evidence type="ECO:0000313" key="9">
    <source>
        <dbReference type="Proteomes" id="UP001179952"/>
    </source>
</evidence>
<evidence type="ECO:0000256" key="2">
    <source>
        <dbReference type="ARBA" id="ARBA00008937"/>
    </source>
</evidence>
<protein>
    <submittedName>
        <fullName evidence="8">Uncharacterized protein</fullName>
    </submittedName>
</protein>
<organism evidence="8 9">
    <name type="scientific">Acorus gramineus</name>
    <name type="common">Dwarf sweet flag</name>
    <dbReference type="NCBI Taxonomy" id="55184"/>
    <lineage>
        <taxon>Eukaryota</taxon>
        <taxon>Viridiplantae</taxon>
        <taxon>Streptophyta</taxon>
        <taxon>Embryophyta</taxon>
        <taxon>Tracheophyta</taxon>
        <taxon>Spermatophyta</taxon>
        <taxon>Magnoliopsida</taxon>
        <taxon>Liliopsida</taxon>
        <taxon>Acoraceae</taxon>
        <taxon>Acorus</taxon>
    </lineage>
</organism>
<evidence type="ECO:0000256" key="6">
    <source>
        <dbReference type="ARBA" id="ARBA00023128"/>
    </source>
</evidence>
<sequence length="190" mass="22075">MSSMKASFLDSVGPSFSDGDNIPWCDPDFVAVCKSEAAKKEDASDEVKSENLMRLSWALVHSRQPEDVWCGIAVLEDSLSNLKNTLQYRDTLYLLAVGHYRIGAYSMSRVQVEQCLEIFPDWKQALTLKKIIEDRMAEGLYFWGVFFLVGDRDRPYIFSYLHFFLYSGSWRQRVRHLDWHRNGTCCIYNC</sequence>
<dbReference type="PANTHER" id="PTHR13247:SF0">
    <property type="entry name" value="MITOCHONDRIAL FISSION 1 PROTEIN"/>
    <property type="match status" value="1"/>
</dbReference>
<dbReference type="InterPro" id="IPR028058">
    <property type="entry name" value="Fis1_TPR_N"/>
</dbReference>
<dbReference type="Gene3D" id="1.25.40.10">
    <property type="entry name" value="Tetratricopeptide repeat domain"/>
    <property type="match status" value="1"/>
</dbReference>
<dbReference type="InterPro" id="IPR011990">
    <property type="entry name" value="TPR-like_helical_dom_sf"/>
</dbReference>
<dbReference type="GO" id="GO:0005778">
    <property type="term" value="C:peroxisomal membrane"/>
    <property type="evidence" value="ECO:0007669"/>
    <property type="project" value="TreeGrafter"/>
</dbReference>
<dbReference type="GO" id="GO:0000422">
    <property type="term" value="P:autophagy of mitochondrion"/>
    <property type="evidence" value="ECO:0007669"/>
    <property type="project" value="TreeGrafter"/>
</dbReference>